<feature type="compositionally biased region" description="Low complexity" evidence="1">
    <location>
        <begin position="222"/>
        <end position="258"/>
    </location>
</feature>
<gene>
    <name evidence="2" type="ORF">B0J11DRAFT_141940</name>
</gene>
<feature type="compositionally biased region" description="Polar residues" evidence="1">
    <location>
        <begin position="423"/>
        <end position="442"/>
    </location>
</feature>
<proteinExistence type="predicted"/>
<organism evidence="2 3">
    <name type="scientific">Dendryphion nanum</name>
    <dbReference type="NCBI Taxonomy" id="256645"/>
    <lineage>
        <taxon>Eukaryota</taxon>
        <taxon>Fungi</taxon>
        <taxon>Dikarya</taxon>
        <taxon>Ascomycota</taxon>
        <taxon>Pezizomycotina</taxon>
        <taxon>Dothideomycetes</taxon>
        <taxon>Pleosporomycetidae</taxon>
        <taxon>Pleosporales</taxon>
        <taxon>Torulaceae</taxon>
        <taxon>Dendryphion</taxon>
    </lineage>
</organism>
<accession>A0A9P9D7J0</accession>
<feature type="compositionally biased region" description="Low complexity" evidence="1">
    <location>
        <begin position="466"/>
        <end position="481"/>
    </location>
</feature>
<feature type="compositionally biased region" description="Acidic residues" evidence="1">
    <location>
        <begin position="390"/>
        <end position="411"/>
    </location>
</feature>
<feature type="compositionally biased region" description="Low complexity" evidence="1">
    <location>
        <begin position="27"/>
        <end position="39"/>
    </location>
</feature>
<feature type="region of interest" description="Disordered" evidence="1">
    <location>
        <begin position="654"/>
        <end position="715"/>
    </location>
</feature>
<feature type="compositionally biased region" description="Polar residues" evidence="1">
    <location>
        <begin position="1"/>
        <end position="13"/>
    </location>
</feature>
<protein>
    <submittedName>
        <fullName evidence="2">Uncharacterized protein</fullName>
    </submittedName>
</protein>
<feature type="compositionally biased region" description="Basic and acidic residues" evidence="1">
    <location>
        <begin position="498"/>
        <end position="518"/>
    </location>
</feature>
<feature type="compositionally biased region" description="Polar residues" evidence="1">
    <location>
        <begin position="486"/>
        <end position="496"/>
    </location>
</feature>
<feature type="compositionally biased region" description="Polar residues" evidence="1">
    <location>
        <begin position="297"/>
        <end position="307"/>
    </location>
</feature>
<evidence type="ECO:0000256" key="1">
    <source>
        <dbReference type="SAM" id="MobiDB-lite"/>
    </source>
</evidence>
<evidence type="ECO:0000313" key="3">
    <source>
        <dbReference type="Proteomes" id="UP000700596"/>
    </source>
</evidence>
<dbReference type="OrthoDB" id="3791063at2759"/>
<feature type="compositionally biased region" description="Low complexity" evidence="1">
    <location>
        <begin position="609"/>
        <end position="621"/>
    </location>
</feature>
<feature type="region of interest" description="Disordered" evidence="1">
    <location>
        <begin position="570"/>
        <end position="636"/>
    </location>
</feature>
<feature type="compositionally biased region" description="Polar residues" evidence="1">
    <location>
        <begin position="449"/>
        <end position="465"/>
    </location>
</feature>
<comment type="caution">
    <text evidence="2">The sequence shown here is derived from an EMBL/GenBank/DDBJ whole genome shotgun (WGS) entry which is preliminary data.</text>
</comment>
<dbReference type="Proteomes" id="UP000700596">
    <property type="component" value="Unassembled WGS sequence"/>
</dbReference>
<reference evidence="2" key="1">
    <citation type="journal article" date="2021" name="Nat. Commun.">
        <title>Genetic determinants of endophytism in the Arabidopsis root mycobiome.</title>
        <authorList>
            <person name="Mesny F."/>
            <person name="Miyauchi S."/>
            <person name="Thiergart T."/>
            <person name="Pickel B."/>
            <person name="Atanasova L."/>
            <person name="Karlsson M."/>
            <person name="Huettel B."/>
            <person name="Barry K.W."/>
            <person name="Haridas S."/>
            <person name="Chen C."/>
            <person name="Bauer D."/>
            <person name="Andreopoulos W."/>
            <person name="Pangilinan J."/>
            <person name="LaButti K."/>
            <person name="Riley R."/>
            <person name="Lipzen A."/>
            <person name="Clum A."/>
            <person name="Drula E."/>
            <person name="Henrissat B."/>
            <person name="Kohler A."/>
            <person name="Grigoriev I.V."/>
            <person name="Martin F.M."/>
            <person name="Hacquard S."/>
        </authorList>
    </citation>
    <scope>NUCLEOTIDE SEQUENCE</scope>
    <source>
        <strain evidence="2">MPI-CAGE-CH-0243</strain>
    </source>
</reference>
<feature type="region of interest" description="Disordered" evidence="1">
    <location>
        <begin position="222"/>
        <end position="534"/>
    </location>
</feature>
<dbReference type="EMBL" id="JAGMWT010000018">
    <property type="protein sequence ID" value="KAH7113862.1"/>
    <property type="molecule type" value="Genomic_DNA"/>
</dbReference>
<name>A0A9P9D7J0_9PLEO</name>
<feature type="compositionally biased region" description="Low complexity" evidence="1">
    <location>
        <begin position="703"/>
        <end position="714"/>
    </location>
</feature>
<evidence type="ECO:0000313" key="2">
    <source>
        <dbReference type="EMBL" id="KAH7113862.1"/>
    </source>
</evidence>
<feature type="compositionally biased region" description="Polar residues" evidence="1">
    <location>
        <begin position="679"/>
        <end position="702"/>
    </location>
</feature>
<feature type="compositionally biased region" description="Pro residues" evidence="1">
    <location>
        <begin position="286"/>
        <end position="295"/>
    </location>
</feature>
<dbReference type="AlphaFoldDB" id="A0A9P9D7J0"/>
<feature type="compositionally biased region" description="Polar residues" evidence="1">
    <location>
        <begin position="325"/>
        <end position="337"/>
    </location>
</feature>
<feature type="region of interest" description="Disordered" evidence="1">
    <location>
        <begin position="1"/>
        <end position="39"/>
    </location>
</feature>
<keyword evidence="3" id="KW-1185">Reference proteome</keyword>
<sequence>MITPLNNMDQLHNNQHHAAGNYSSRGQQQQQQQQHTQQPQYPINQFAGQTRAPGIQSLPMQGTGFDPRIAQWTLQKGEERRWKDVEPVKKLVSEVDLQQKLMFRQNDRISVQHRLEELSSNARNLVYKLLNDENASLYRYNPYIQWKIVSIVPHYQKQHVTLIGPRQEVLRRIEVILQTEIRPNLPNIRAQTNAPMDQFSAYAQGHQPDIMSQEQHMRTQGFNQGHQNHQGHQGQQGQQGHQGHQGHQGQQSHHGQNNMQRNTQMPGFESESNRHPGQGSTRIPDNIPPPPPPPAMNAQQNGGTRSAQKPEMMPERIPPHPAHANQMNQRDQQSHQNAHAGAGQRLPGSGLHQASRRDSMPNGRMENIHPETLRQQKAKPKQFPGKFPSESDDSDDDSDSSGDSNINDDDEFGRGRSHPDIQVVNNRHQGNSRPPSRGNNLKSSRDNIGFSTSRSSLNHPSMTKQRSSSVKSRSSKHSSGSLPAQVPQQIHINVHNTPPERERERGREGYENDHDRNNKFMMPNNTHHASQRRNHNRKEKIILTQGLQKSPSSSSLDSNGETIFTDDYTNVSSAYSDPDINPSTSKRHSRHQSDFDFKIPSHARHSRGSLHGSGHSSDDSLNGPHRSHTADDYPPQTRHRISTQIHNNAHILSQEDPHTFSDPQMYNPRRQPIRRHTDSNPFNTKHYPSQRGGNNDLYTTEISQPQSQTQFSTPRHLTASAVNTDDLMFQEVAEVAAKKAVEHMARTQQKVHQNQLHQQAQIHQQQQKQHPGMPRRSNTMMSERMGGARMFDVTDEWDEDEEWGGHGHGHGQTQAQMRQRVMNGGGGGGRRGSMMSGQSGVFVDGEEFRGRRYNY</sequence>